<feature type="compositionally biased region" description="Basic and acidic residues" evidence="22">
    <location>
        <begin position="2392"/>
        <end position="2403"/>
    </location>
</feature>
<feature type="compositionally biased region" description="Basic and acidic residues" evidence="22">
    <location>
        <begin position="530"/>
        <end position="540"/>
    </location>
</feature>
<feature type="compositionally biased region" description="Basic and acidic residues" evidence="22">
    <location>
        <begin position="1975"/>
        <end position="1984"/>
    </location>
</feature>
<gene>
    <name evidence="26" type="primary">sls</name>
    <name evidence="26" type="ORF">CDAR_582891</name>
</gene>
<feature type="compositionally biased region" description="Basic and acidic residues" evidence="22">
    <location>
        <begin position="2684"/>
        <end position="2712"/>
    </location>
</feature>
<keyword evidence="16" id="KW-1015">Disulfide bond</keyword>
<feature type="region of interest" description="Disordered" evidence="22">
    <location>
        <begin position="1876"/>
        <end position="1910"/>
    </location>
</feature>
<feature type="domain" description="Ig-like" evidence="24">
    <location>
        <begin position="3191"/>
        <end position="3262"/>
    </location>
</feature>
<feature type="region of interest" description="Disordered" evidence="22">
    <location>
        <begin position="1460"/>
        <end position="1480"/>
    </location>
</feature>
<dbReference type="Pfam" id="PF07679">
    <property type="entry name" value="I-set"/>
    <property type="match status" value="10"/>
</dbReference>
<feature type="compositionally biased region" description="Basic and acidic residues" evidence="22">
    <location>
        <begin position="2095"/>
        <end position="2116"/>
    </location>
</feature>
<dbReference type="GO" id="GO:0040017">
    <property type="term" value="P:positive regulation of locomotion"/>
    <property type="evidence" value="ECO:0007669"/>
    <property type="project" value="UniProtKB-ARBA"/>
</dbReference>
<evidence type="ECO:0000256" key="4">
    <source>
        <dbReference type="ARBA" id="ARBA00006692"/>
    </source>
</evidence>
<evidence type="ECO:0000259" key="25">
    <source>
        <dbReference type="PROSITE" id="PS50853"/>
    </source>
</evidence>
<keyword evidence="8" id="KW-0723">Serine/threonine-protein kinase</keyword>
<evidence type="ECO:0000256" key="11">
    <source>
        <dbReference type="ARBA" id="ARBA00022737"/>
    </source>
</evidence>
<dbReference type="InterPro" id="IPR013098">
    <property type="entry name" value="Ig_I-set"/>
</dbReference>
<feature type="region of interest" description="Disordered" evidence="22">
    <location>
        <begin position="1232"/>
        <end position="1269"/>
    </location>
</feature>
<dbReference type="SMART" id="SM00408">
    <property type="entry name" value="IGc2"/>
    <property type="match status" value="9"/>
</dbReference>
<evidence type="ECO:0000256" key="19">
    <source>
        <dbReference type="ARBA" id="ARBA00047899"/>
    </source>
</evidence>
<feature type="compositionally biased region" description="Basic and acidic residues" evidence="22">
    <location>
        <begin position="2184"/>
        <end position="2193"/>
    </location>
</feature>
<sequence>MPRRPSEVNVDFTLSSESHVVVSEVETETKEGEFVSKSSPKQATADLTVPAEEYIIVSETQIQTREGTFKPDKTPSLVTADYSVPTAEHLQISEVQYETHESELVLPNVPREETAGLTIPTKHHVEISEIESEIKTGEVSVEKIPRSVKADVTVPTTEHVIVSETESNLQAKEFSTSLPKPDKAKQTLAVKEPIKIDEIPAEVSIEQQVTLSHKKEKPVKKQKESLDFIDVVFEEAAEFQVKRPEEKAVEVIEETSSTISLIKDETKPKEVKDKIPAEFSPFTVTLPEEEEITEESTEASLTKKRTVKVAHKKMKDGKIVQVKEIVETFSSVGKSRPTIEDVTETDVEIFEQEVGKQPIVEEFEEQPLIKSEELEQPEEIQAVLQEEIVEEKDEVGITLKKKPKHKKDIQPIVKTDSTDEETEETKIILKRKPFVEEVEIIPAEKDTPDSDKEEQIILIPQVEKVVDDVEILIEGAEDILPKAEAKVRREGPEVFISETHETKTEQPIDKKEYKVKETEEKVTVKKPKKPKADVTKKPETPLEESSEVSDVKIKFKKKPKEDTKVLLEVSKPEEVPEHKPLEESKITIKKEEITTKKVSTEIKDYSEVSYSETEITVEDHKIQTVISDLPHSQQPITEEMDSPDKAIISEVQDTTEKEIQPEEKVVKRKPSLKEDSIEKATLKIKKKPKKEEKPEEAIELKSVKDEEKPEDKKEEPKEEEKPEEVVDKTVLKIKKKPKKDDKPEETKIELKPVKDEEKPEEVTEITVKKEKPKEKEKPEEVVEETVLKIKKKPKKEEKPEETKIELKPVKDEEKPEEVTEIRVKKEKPKEEEKPEVAQIELKSVKEEEKPKEVVEETVLKIKKKPKKEEKPEETKIELKPVKDEEKPEEKPKKEEKQEETKIELKPVKDEEKPEEVTEITVKQEKPKEKEKPEDVVEETVLKIKKKPKKEEKPEETKIELKPVKDEEKPEEVTEITVKKEKPKEKEKPEEVVEETVLKIKKKPKKEEKPEETKIELKPVKDEEKPEEKPKKEEKPEETKIELKPVKDDEKPEEVTEITVKQEKPKEKEKPEDVVEETVLKIKKKPKKEEKPEETKIELKPVKDDEKPEEVTEITVKKEKPKEKEKPEEVVEETVLKIKKKPKKEEKPEETKIDLKAGKEEEKPKEVTEIPEETVVEEKPAVEESKPEEPDQKIIKLKKKKVDKIEEVSVEKIAVVEEKPEETVEKTTLKLKKTKVEEEAPTEAIIERKPSLKEEKPEEKKPKDEEKPVEVTVARKLSLKEVQKTEETVEQSVVKLKKKPKEEKPSEVVLERKPSLKEEKPEEITEETVLKLKKKPKEEEKPVELVVERKPSVTEEEKPEETVLKIKKKPKVKEEKEVTVIRKLSTKTDEKEITEEAIVTLQRKSSIKSVEHVESLVTVSEEAPLKPLQTVTETSSVTIVKKEEPKKPDVKRKISLKEATEGDIKDEDVPQFSTEPTVTDKAKEKLVEDTLDKAELLPKVTTLKSEEKTEKIKLKKKPVIKEEAPASEKFEIPLKPEDTEKTVEETESFSVVIESKPKEETTVEEAHVVLPQPEEIKYSVEEQTVDLTVKKKIEVEEPKKQTPDISETPEKVTLKRKPKKKEEPVSEEITLTKKPEEQVETTEEVTEVIKLAPKKEERVEISEETSFKLTTSEVKETEIREEKAEITVKKAVIEDKKPEEEKPEEPVVEKVKLKRKPKVIEEPVAEIVKIPEPEKPEEKPEVVEEVFEVKMKPKEKPKPEVSEASEVVVLEEEKPKPYTVAEETAEKKTPKVQDVPEVEFKILDDKKPEDVPKDVEEKFTVKTPKKVDKPEVTEEVEEVLKLEPQPEEEKYVVTEEKAEVTIKKEVIQEDVGEVKISRKKKKPKEKEEDKPAEFKIPLEEEKPEEKPEEVEEKFAVKIPKKEPTKVTDTVDDVVIIKKDIPIKEEVEEAEITVKKEVIIEEKPETAVIKKKSKPKPKTDKPESPVKETFAVPLPEKKEVSPEDTSVEEKVTVDIRKTQKQVKETVGETAQLTIEKKEVKEYKHEEEKAEITVKKEVIKEESPKKEDIEVTKKLKLKKKPEPKAPEKPVEETFAIPLKKEEPKEPEKESPVEEEFAVKLKPKEKPSEVKTVEESFELTVEKEEIKEYKREEAEAEITVKKEVIKEESPKKEDIEVTKKLKLKKKPEPKTLEKPVEETFAIPLKKEEPKEPEKESPVEEEFAVKLKPKEKPSEVKTMEESFELTVEKTEIKEYKREEAEAEITVKKEVIKEESPKKEDIEVTKKLKLKKKPEPKAPEKPVEETFAIPLKKEEPKEPEKESPVEEEFAVKLKPKEKPSEVKTMEESFELTVEKKETKEYKREEAEAEITVKKEVIKEESPKKEDIEVTKKLKLKKKPEPKAPEKPVEETFAIPLKKEEPKEPEKESPVEEEFAVKLKPKEKPSEVTTEEESFKLVIQEEKPKPKIDVAADEATVVLKPKEEIKPKPEEEQKTTLKLKPKKKEEKKPEEEVKETFAVPLKKQPSEEKPVEETFEVSVPKKKKPVEEVEEAKVVLPVEKKEEYKVTEESAEVTVKKVVEEKEERVSIKKRKEEKKKEEISEVFSIPKKPEEVKEDTEPSEFKVDLPKKPKAKLKETPEDEDSFKLVIPEKRKPEVSEESAEITVRKKVPVDEKVKTEEEQRVSIKKPKKKTDTVEKTEESFTVRRKESISEKETTKTEDVEETFAIKTKPKKKAPQVPSDEEESLSISLSSDKPEYKVVEESDETKVTIKETIEKETEVEEVVETIEYVAISSYVSEKADSITLVEGERVHVIEKTSSDFWFVRKVVTNEKGYVPPSVLQDSDKYTHYMKDTLSKKMEKLPVLRLPKPGEKLAAPKIVKKLTMMKVLDGQTVELSCQVSGNPRPTITWFKQTQIIKPSMEFQIFYDDDNVTTLIIREVFPEDAGTYTVVAKNAAGFSSTSAELVVEAADHGTDTYPSSRLSLSRQSSLTDILEGVPPVFSEKPKDKEVDEGKPVELVCKVTGIPEPKISWLRNQKPLKESDRVEITTTSQDLEVTKGTVTIKKAKPEDAGTYEIIAENSEGKSVTSLILNVKGKPQKPKEEPPVFTQTYSDTTCTEKETVSLTVKVQGNPPPEVTWYKNGKEIKPSKNVKPTVNKNVHTLVLSDTKKPDSGDYKCVAKNPKGTVEHTAKVVVQKTGVEFTDKLHDVEVKEREPAVFAVEVSQPDAQVTWHKDGELVKPNDRIKFVEDGCTRKLIIEDSNVNDEGEYTCVLGENECTAELVVIELPPDFKGDMQDVTVATEQVAAFQVELTKGDARARWFKDDKEIEYSEHVMLKIDGKRQKLIIYNANFQDAGTYTCVVGNKKKCAKLKVEPPTVEFTAKLPEKMTVPQDTDVSFTVELSRPDVPVKWLKNGQPVPEKEKDKFQFVKDRNVYKMIVQRAQKDDAAEYSCVAGNVKTTTKLQVQEAHAEFTLKLRDVIVRESDTATLLVEVTRETFEVRWMKDGQTLKPTERYVMEKEGCRRRLIIKDTSLDDKGMYTCVLEEKTCSSTLTVEATPRVVSEKRHFKGKRGGNVAVDVEYLALPPPKIEWLYKGKPISPDKKRTVENYGNKTVLTIKKLEDADVENYTLKLTNKCGECKTEFTVSIIDKPKPPGTPTASEIGNDSLTLSWKPPESDGGSPITNYIIEFHDRNTLRWSTYNEKFTIEQPFTKVTNLKQGEEYMFRVIAVNEVGKSDPSPGTKYIPVLEPKAGEPPAVVEHLKPVTCGLKKPAKMTCRISGQPPPTIKWLKNGKDLLILKNIKTTYENQVATMEINETTEKSAGTYTCKATNNMGTVETTNELKIQEPPSVKYDDKMKNVRLKSFSEYILDVKVFGYPAPELVWLKNGKVLESTKHTLVQIREDSTTITIRTLENTDSGTYTLQLTNPAATIKHDFKLFVLDKPLPPEGPIAFHKIDKTSVTIGWQPPSIGASEVQSYIVERCEVRRKIWIEVTTVNSDVLTQEIQDLSEGIEYAFRVIATNEYGRSDPLTSDPVTPKSLFDKPHAPKGPFTTSNMTESSFTLSWLAPDNDGGSPIVEYIVERKEASRKAWQRVATTDGKSLSMEVTGLKKETPYHFRVCCRNEVGHSPYFAPEETITAGLRISPPSSPVGPLIISNMTNKTLTLSWKPPENNGGAELTAYIVEKRESTKKAWNRLETLQPHIRSYTVHNLTHTKEYHFRVFAENPAGLSPPLETDKPIKLTSTAVRPSPPTGPLEKVITGPSSVLLAWGRPEKDGGSPILGYTVALRNVRRIMWMEVSCLILPEPQNNTLKTTI</sequence>
<comment type="similarity">
    <text evidence="4">Belongs to the protein kinase superfamily. CAMK Ser/Thr protein kinase family.</text>
</comment>
<feature type="domain" description="Ig-like" evidence="24">
    <location>
        <begin position="3280"/>
        <end position="3363"/>
    </location>
</feature>
<dbReference type="SMART" id="SM00326">
    <property type="entry name" value="SH3"/>
    <property type="match status" value="1"/>
</dbReference>
<evidence type="ECO:0000256" key="6">
    <source>
        <dbReference type="ARBA" id="ARBA00022443"/>
    </source>
</evidence>
<feature type="compositionally biased region" description="Basic and acidic residues" evidence="22">
    <location>
        <begin position="1299"/>
        <end position="1322"/>
    </location>
</feature>
<feature type="domain" description="Ig-like" evidence="24">
    <location>
        <begin position="3746"/>
        <end position="3834"/>
    </location>
</feature>
<dbReference type="SUPFAM" id="SSF49265">
    <property type="entry name" value="Fibronectin type III"/>
    <property type="match status" value="3"/>
</dbReference>
<dbReference type="InterPro" id="IPR007110">
    <property type="entry name" value="Ig-like_dom"/>
</dbReference>
<feature type="domain" description="Ig-like" evidence="24">
    <location>
        <begin position="3096"/>
        <end position="3185"/>
    </location>
</feature>
<evidence type="ECO:0000256" key="17">
    <source>
        <dbReference type="ARBA" id="ARBA00023242"/>
    </source>
</evidence>
<evidence type="ECO:0000256" key="10">
    <source>
        <dbReference type="ARBA" id="ARBA00022723"/>
    </source>
</evidence>
<evidence type="ECO:0000256" key="22">
    <source>
        <dbReference type="SAM" id="MobiDB-lite"/>
    </source>
</evidence>
<dbReference type="FunFam" id="2.60.40.10:FF:000031">
    <property type="entry name" value="Myosin-binding protein C, slow type"/>
    <property type="match status" value="2"/>
</dbReference>
<feature type="region of interest" description="Disordered" evidence="22">
    <location>
        <begin position="2474"/>
        <end position="2535"/>
    </location>
</feature>
<dbReference type="FunFam" id="2.60.40.10:FF:000050">
    <property type="entry name" value="Titin isoform B"/>
    <property type="match status" value="3"/>
</dbReference>
<keyword evidence="13" id="KW-0106">Calcium</keyword>
<name>A0AAV4PN46_9ARAC</name>
<dbReference type="GO" id="GO:0030154">
    <property type="term" value="P:cell differentiation"/>
    <property type="evidence" value="ECO:0007669"/>
    <property type="project" value="UniProtKB-ARBA"/>
</dbReference>
<dbReference type="SMART" id="SM00060">
    <property type="entry name" value="FN3"/>
    <property type="match status" value="5"/>
</dbReference>
<dbReference type="GO" id="GO:0005634">
    <property type="term" value="C:nucleus"/>
    <property type="evidence" value="ECO:0007669"/>
    <property type="project" value="UniProtKB-SubCell"/>
</dbReference>
<feature type="compositionally biased region" description="Polar residues" evidence="22">
    <location>
        <begin position="3648"/>
        <end position="3660"/>
    </location>
</feature>
<reference evidence="26 27" key="1">
    <citation type="submission" date="2021-06" db="EMBL/GenBank/DDBJ databases">
        <title>Caerostris darwini draft genome.</title>
        <authorList>
            <person name="Kono N."/>
            <person name="Arakawa K."/>
        </authorList>
    </citation>
    <scope>NUCLEOTIDE SEQUENCE [LARGE SCALE GENOMIC DNA]</scope>
</reference>
<evidence type="ECO:0000313" key="26">
    <source>
        <dbReference type="EMBL" id="GIX97815.1"/>
    </source>
</evidence>
<feature type="domain" description="Ig-like" evidence="24">
    <location>
        <begin position="3549"/>
        <end position="3637"/>
    </location>
</feature>
<evidence type="ECO:0000256" key="2">
    <source>
        <dbReference type="ARBA" id="ARBA00004123"/>
    </source>
</evidence>
<dbReference type="SMART" id="SM00409">
    <property type="entry name" value="IG"/>
    <property type="match status" value="10"/>
</dbReference>
<dbReference type="FunFam" id="2.60.40.10:FF:000425">
    <property type="entry name" value="Myosin light chain kinase"/>
    <property type="match status" value="2"/>
</dbReference>
<evidence type="ECO:0000259" key="23">
    <source>
        <dbReference type="PROSITE" id="PS50002"/>
    </source>
</evidence>
<feature type="compositionally biased region" description="Basic and acidic residues" evidence="22">
    <location>
        <begin position="2410"/>
        <end position="2439"/>
    </location>
</feature>
<dbReference type="PROSITE" id="PS50853">
    <property type="entry name" value="FN3"/>
    <property type="match status" value="5"/>
</dbReference>
<feature type="compositionally biased region" description="Basic and acidic residues" evidence="22">
    <location>
        <begin position="491"/>
        <end position="523"/>
    </location>
</feature>
<dbReference type="PANTHER" id="PTHR13817:SF166">
    <property type="entry name" value="NEURONAL IGCAM-RELATED"/>
    <property type="match status" value="1"/>
</dbReference>
<feature type="compositionally biased region" description="Basic and acidic residues" evidence="22">
    <location>
        <begin position="1594"/>
        <end position="1612"/>
    </location>
</feature>
<dbReference type="Proteomes" id="UP001054837">
    <property type="component" value="Unassembled WGS sequence"/>
</dbReference>
<dbReference type="Pfam" id="PF07653">
    <property type="entry name" value="SH3_2"/>
    <property type="match status" value="1"/>
</dbReference>
<dbReference type="GO" id="GO:0060298">
    <property type="term" value="P:positive regulation of sarcomere organization"/>
    <property type="evidence" value="ECO:0007669"/>
    <property type="project" value="UniProtKB-ARBA"/>
</dbReference>
<evidence type="ECO:0000256" key="1">
    <source>
        <dbReference type="ARBA" id="ARBA00001946"/>
    </source>
</evidence>
<dbReference type="InterPro" id="IPR036116">
    <property type="entry name" value="FN3_sf"/>
</dbReference>
<dbReference type="Gene3D" id="2.30.30.40">
    <property type="entry name" value="SH3 Domains"/>
    <property type="match status" value="1"/>
</dbReference>
<dbReference type="InterPro" id="IPR050964">
    <property type="entry name" value="Striated_Muscle_Regulatory"/>
</dbReference>
<feature type="compositionally biased region" description="Basic and acidic residues" evidence="22">
    <location>
        <begin position="738"/>
        <end position="780"/>
    </location>
</feature>
<feature type="compositionally biased region" description="Basic and acidic residues" evidence="22">
    <location>
        <begin position="842"/>
        <end position="859"/>
    </location>
</feature>
<feature type="compositionally biased region" description="Basic and acidic residues" evidence="22">
    <location>
        <begin position="794"/>
        <end position="835"/>
    </location>
</feature>
<feature type="region of interest" description="Disordered" evidence="22">
    <location>
        <begin position="652"/>
        <end position="1190"/>
    </location>
</feature>
<keyword evidence="27" id="KW-1185">Reference proteome</keyword>
<dbReference type="GO" id="GO:0009653">
    <property type="term" value="P:anatomical structure morphogenesis"/>
    <property type="evidence" value="ECO:0007669"/>
    <property type="project" value="UniProtKB-ARBA"/>
</dbReference>
<evidence type="ECO:0000256" key="8">
    <source>
        <dbReference type="ARBA" id="ARBA00022527"/>
    </source>
</evidence>
<keyword evidence="17" id="KW-0539">Nucleus</keyword>
<dbReference type="GO" id="GO:0004674">
    <property type="term" value="F:protein serine/threonine kinase activity"/>
    <property type="evidence" value="ECO:0007669"/>
    <property type="project" value="UniProtKB-KW"/>
</dbReference>
<feature type="region of interest" description="Disordered" evidence="22">
    <location>
        <begin position="2575"/>
        <end position="2654"/>
    </location>
</feature>
<feature type="compositionally biased region" description="Basic and acidic residues" evidence="22">
    <location>
        <begin position="1086"/>
        <end position="1128"/>
    </location>
</feature>
<dbReference type="SUPFAM" id="SSF48726">
    <property type="entry name" value="Immunoglobulin"/>
    <property type="match status" value="10"/>
</dbReference>
<evidence type="ECO:0000256" key="18">
    <source>
        <dbReference type="ARBA" id="ARBA00023319"/>
    </source>
</evidence>
<feature type="region of interest" description="Disordered" evidence="22">
    <location>
        <begin position="1964"/>
        <end position="2009"/>
    </location>
</feature>
<keyword evidence="18" id="KW-0393">Immunoglobulin domain</keyword>
<feature type="compositionally biased region" description="Basic and acidic residues" evidence="22">
    <location>
        <begin position="948"/>
        <end position="990"/>
    </location>
</feature>
<keyword evidence="11" id="KW-0677">Repeat</keyword>
<protein>
    <recommendedName>
        <fullName evidence="5">non-specific serine/threonine protein kinase</fullName>
        <ecNumber evidence="5">2.7.11.1</ecNumber>
    </recommendedName>
</protein>
<feature type="compositionally biased region" description="Basic and acidic residues" evidence="22">
    <location>
        <begin position="654"/>
        <end position="681"/>
    </location>
</feature>
<evidence type="ECO:0000256" key="12">
    <source>
        <dbReference type="ARBA" id="ARBA00022777"/>
    </source>
</evidence>
<feature type="domain" description="Fibronectin type-III" evidence="25">
    <location>
        <begin position="4240"/>
        <end position="4305"/>
    </location>
</feature>
<feature type="domain" description="Fibronectin type-III" evidence="25">
    <location>
        <begin position="3936"/>
        <end position="4030"/>
    </location>
</feature>
<evidence type="ECO:0000313" key="27">
    <source>
        <dbReference type="Proteomes" id="UP001054837"/>
    </source>
</evidence>
<feature type="domain" description="Fibronectin type-III" evidence="25">
    <location>
        <begin position="4139"/>
        <end position="4235"/>
    </location>
</feature>
<feature type="region of interest" description="Disordered" evidence="22">
    <location>
        <begin position="1339"/>
        <end position="1360"/>
    </location>
</feature>
<evidence type="ECO:0000256" key="7">
    <source>
        <dbReference type="ARBA" id="ARBA00022490"/>
    </source>
</evidence>
<feature type="domain" description="Fibronectin type-III" evidence="25">
    <location>
        <begin position="4037"/>
        <end position="4137"/>
    </location>
</feature>
<dbReference type="Pfam" id="PF00041">
    <property type="entry name" value="fn3"/>
    <property type="match status" value="4"/>
</dbReference>
<feature type="region of interest" description="Disordered" evidence="22">
    <location>
        <begin position="2388"/>
        <end position="2448"/>
    </location>
</feature>
<feature type="compositionally biased region" description="Basic and acidic residues" evidence="22">
    <location>
        <begin position="866"/>
        <end position="934"/>
    </location>
</feature>
<dbReference type="FunFam" id="2.60.40.10:FF:000003">
    <property type="entry name" value="Titin isoform E"/>
    <property type="match status" value="1"/>
</dbReference>
<keyword evidence="6 21" id="KW-0728">SH3 domain</keyword>
<feature type="region of interest" description="Disordered" evidence="22">
    <location>
        <begin position="2073"/>
        <end position="2116"/>
    </location>
</feature>
<dbReference type="CDD" id="cd00096">
    <property type="entry name" value="Ig"/>
    <property type="match status" value="2"/>
</dbReference>
<feature type="region of interest" description="Disordered" evidence="22">
    <location>
        <begin position="2667"/>
        <end position="2743"/>
    </location>
</feature>
<feature type="domain" description="Fibronectin type-III" evidence="25">
    <location>
        <begin position="3644"/>
        <end position="3740"/>
    </location>
</feature>
<dbReference type="PROSITE" id="PS50835">
    <property type="entry name" value="IG_LIKE"/>
    <property type="match status" value="10"/>
</dbReference>
<dbReference type="GO" id="GO:0046872">
    <property type="term" value="F:metal ion binding"/>
    <property type="evidence" value="ECO:0007669"/>
    <property type="project" value="UniProtKB-KW"/>
</dbReference>
<evidence type="ECO:0000256" key="13">
    <source>
        <dbReference type="ARBA" id="ARBA00022837"/>
    </source>
</evidence>
<feature type="compositionally biased region" description="Basic and acidic residues" evidence="22">
    <location>
        <begin position="1244"/>
        <end position="1268"/>
    </location>
</feature>
<dbReference type="Gene3D" id="2.60.40.10">
    <property type="entry name" value="Immunoglobulins"/>
    <property type="match status" value="15"/>
</dbReference>
<feature type="domain" description="Ig-like" evidence="24">
    <location>
        <begin position="2991"/>
        <end position="3079"/>
    </location>
</feature>
<organism evidence="26 27">
    <name type="scientific">Caerostris darwini</name>
    <dbReference type="NCBI Taxonomy" id="1538125"/>
    <lineage>
        <taxon>Eukaryota</taxon>
        <taxon>Metazoa</taxon>
        <taxon>Ecdysozoa</taxon>
        <taxon>Arthropoda</taxon>
        <taxon>Chelicerata</taxon>
        <taxon>Arachnida</taxon>
        <taxon>Araneae</taxon>
        <taxon>Araneomorphae</taxon>
        <taxon>Entelegynae</taxon>
        <taxon>Araneoidea</taxon>
        <taxon>Araneidae</taxon>
        <taxon>Caerostris</taxon>
    </lineage>
</organism>
<evidence type="ECO:0000256" key="3">
    <source>
        <dbReference type="ARBA" id="ARBA00004496"/>
    </source>
</evidence>
<dbReference type="InterPro" id="IPR003598">
    <property type="entry name" value="Ig_sub2"/>
</dbReference>
<feature type="compositionally biased region" description="Basic and acidic residues" evidence="22">
    <location>
        <begin position="689"/>
        <end position="730"/>
    </location>
</feature>
<feature type="domain" description="SH3" evidence="23">
    <location>
        <begin position="2777"/>
        <end position="2838"/>
    </location>
</feature>
<dbReference type="PRINTS" id="PR00014">
    <property type="entry name" value="FNTYPEIII"/>
</dbReference>
<dbReference type="InterPro" id="IPR013783">
    <property type="entry name" value="Ig-like_fold"/>
</dbReference>
<dbReference type="FunFam" id="2.60.40.10:FF:000714">
    <property type="entry name" value="Titin novex-3"/>
    <property type="match status" value="1"/>
</dbReference>
<dbReference type="InterPro" id="IPR003961">
    <property type="entry name" value="FN3_dom"/>
</dbReference>
<keyword evidence="15" id="KW-0112">Calmodulin-binding</keyword>
<feature type="region of interest" description="Disordered" evidence="22">
    <location>
        <begin position="1529"/>
        <end position="1564"/>
    </location>
</feature>
<feature type="domain" description="Ig-like" evidence="24">
    <location>
        <begin position="3367"/>
        <end position="3455"/>
    </location>
</feature>
<dbReference type="PROSITE" id="PS50002">
    <property type="entry name" value="SH3"/>
    <property type="match status" value="1"/>
</dbReference>
<feature type="region of interest" description="Disordered" evidence="22">
    <location>
        <begin position="3641"/>
        <end position="3666"/>
    </location>
</feature>
<feature type="compositionally biased region" description="Basic and acidic residues" evidence="22">
    <location>
        <begin position="2474"/>
        <end position="2488"/>
    </location>
</feature>
<keyword evidence="10" id="KW-0479">Metal-binding</keyword>
<dbReference type="InterPro" id="IPR036028">
    <property type="entry name" value="SH3-like_dom_sf"/>
</dbReference>
<dbReference type="SUPFAM" id="SSF50044">
    <property type="entry name" value="SH3-domain"/>
    <property type="match status" value="1"/>
</dbReference>
<dbReference type="PANTHER" id="PTHR13817">
    <property type="entry name" value="TITIN"/>
    <property type="match status" value="1"/>
</dbReference>
<feature type="region of interest" description="Disordered" evidence="22">
    <location>
        <begin position="491"/>
        <end position="551"/>
    </location>
</feature>
<comment type="caution">
    <text evidence="26">The sequence shown here is derived from an EMBL/GenBank/DDBJ whole genome shotgun (WGS) entry which is preliminary data.</text>
</comment>
<dbReference type="CDD" id="cd00063">
    <property type="entry name" value="FN3"/>
    <property type="match status" value="4"/>
</dbReference>
<dbReference type="InterPro" id="IPR001452">
    <property type="entry name" value="SH3_domain"/>
</dbReference>
<dbReference type="CDD" id="cd11856">
    <property type="entry name" value="SH3_p47phox_like"/>
    <property type="match status" value="1"/>
</dbReference>
<feature type="region of interest" description="Disordered" evidence="22">
    <location>
        <begin position="2184"/>
        <end position="2219"/>
    </location>
</feature>
<evidence type="ECO:0000259" key="24">
    <source>
        <dbReference type="PROSITE" id="PS50835"/>
    </source>
</evidence>
<dbReference type="FunFam" id="2.60.40.10:FF:000056">
    <property type="entry name" value="twitchin isoform X4"/>
    <property type="match status" value="2"/>
</dbReference>
<evidence type="ECO:0000256" key="21">
    <source>
        <dbReference type="PROSITE-ProRule" id="PRU00192"/>
    </source>
</evidence>
<evidence type="ECO:0000256" key="9">
    <source>
        <dbReference type="ARBA" id="ARBA00022679"/>
    </source>
</evidence>
<comment type="cofactor">
    <cofactor evidence="1">
        <name>Mg(2+)</name>
        <dbReference type="ChEBI" id="CHEBI:18420"/>
    </cofactor>
</comment>
<keyword evidence="7" id="KW-0963">Cytoplasm</keyword>
<evidence type="ECO:0000256" key="16">
    <source>
        <dbReference type="ARBA" id="ARBA00023157"/>
    </source>
</evidence>
<comment type="catalytic activity">
    <reaction evidence="20">
        <text>L-seryl-[protein] + ATP = O-phospho-L-seryl-[protein] + ADP + H(+)</text>
        <dbReference type="Rhea" id="RHEA:17989"/>
        <dbReference type="Rhea" id="RHEA-COMP:9863"/>
        <dbReference type="Rhea" id="RHEA-COMP:11604"/>
        <dbReference type="ChEBI" id="CHEBI:15378"/>
        <dbReference type="ChEBI" id="CHEBI:29999"/>
        <dbReference type="ChEBI" id="CHEBI:30616"/>
        <dbReference type="ChEBI" id="CHEBI:83421"/>
        <dbReference type="ChEBI" id="CHEBI:456216"/>
        <dbReference type="EC" id="2.7.11.1"/>
    </reaction>
</comment>
<feature type="region of interest" description="Disordered" evidence="22">
    <location>
        <begin position="1284"/>
        <end position="1327"/>
    </location>
</feature>
<comment type="subcellular location">
    <subcellularLocation>
        <location evidence="3">Cytoplasm</location>
    </subcellularLocation>
    <subcellularLocation>
        <location evidence="2">Nucleus</location>
    </subcellularLocation>
</comment>
<feature type="compositionally biased region" description="Basic and acidic residues" evidence="22">
    <location>
        <begin position="1619"/>
        <end position="1636"/>
    </location>
</feature>
<keyword evidence="12" id="KW-0418">Kinase</keyword>
<feature type="compositionally biased region" description="Basic and acidic residues" evidence="22">
    <location>
        <begin position="2601"/>
        <end position="2630"/>
    </location>
</feature>
<keyword evidence="14" id="KW-0460">Magnesium</keyword>
<keyword evidence="9" id="KW-0808">Transferase</keyword>
<feature type="compositionally biased region" description="Basic and acidic residues" evidence="22">
    <location>
        <begin position="1554"/>
        <end position="1564"/>
    </location>
</feature>
<evidence type="ECO:0000256" key="14">
    <source>
        <dbReference type="ARBA" id="ARBA00022842"/>
    </source>
</evidence>
<feature type="compositionally biased region" description="Basic and acidic residues" evidence="22">
    <location>
        <begin position="1142"/>
        <end position="1167"/>
    </location>
</feature>
<feature type="compositionally biased region" description="Basic and acidic residues" evidence="22">
    <location>
        <begin position="1883"/>
        <end position="1904"/>
    </location>
</feature>
<dbReference type="EMBL" id="BPLQ01003069">
    <property type="protein sequence ID" value="GIX97815.1"/>
    <property type="molecule type" value="Genomic_DNA"/>
</dbReference>
<dbReference type="InterPro" id="IPR036179">
    <property type="entry name" value="Ig-like_dom_sf"/>
</dbReference>
<feature type="compositionally biased region" description="Basic and acidic residues" evidence="22">
    <location>
        <begin position="1004"/>
        <end position="1072"/>
    </location>
</feature>
<dbReference type="GO" id="GO:0005516">
    <property type="term" value="F:calmodulin binding"/>
    <property type="evidence" value="ECO:0007669"/>
    <property type="project" value="UniProtKB-KW"/>
</dbReference>
<feature type="compositionally biased region" description="Basic and acidic residues" evidence="22">
    <location>
        <begin position="2200"/>
        <end position="2219"/>
    </location>
</feature>
<feature type="compositionally biased region" description="Basic and acidic residues" evidence="22">
    <location>
        <begin position="2305"/>
        <end position="2340"/>
    </location>
</feature>
<comment type="catalytic activity">
    <reaction evidence="19">
        <text>L-threonyl-[protein] + ATP = O-phospho-L-threonyl-[protein] + ADP + H(+)</text>
        <dbReference type="Rhea" id="RHEA:46608"/>
        <dbReference type="Rhea" id="RHEA-COMP:11060"/>
        <dbReference type="Rhea" id="RHEA-COMP:11605"/>
        <dbReference type="ChEBI" id="CHEBI:15378"/>
        <dbReference type="ChEBI" id="CHEBI:30013"/>
        <dbReference type="ChEBI" id="CHEBI:30616"/>
        <dbReference type="ChEBI" id="CHEBI:61977"/>
        <dbReference type="ChEBI" id="CHEBI:456216"/>
        <dbReference type="EC" id="2.7.11.1"/>
    </reaction>
</comment>
<feature type="compositionally biased region" description="Basic and acidic residues" evidence="22">
    <location>
        <begin position="2077"/>
        <end position="2088"/>
    </location>
</feature>
<feature type="region of interest" description="Disordered" evidence="22">
    <location>
        <begin position="2283"/>
        <end position="2340"/>
    </location>
</feature>
<accession>A0AAV4PN46</accession>
<feature type="compositionally biased region" description="Basic and acidic residues" evidence="22">
    <location>
        <begin position="2287"/>
        <end position="2298"/>
    </location>
</feature>
<proteinExistence type="inferred from homology"/>
<feature type="compositionally biased region" description="Basic and acidic residues" evidence="22">
    <location>
        <begin position="2667"/>
        <end position="2676"/>
    </location>
</feature>
<feature type="compositionally biased region" description="Basic and acidic residues" evidence="22">
    <location>
        <begin position="2496"/>
        <end position="2508"/>
    </location>
</feature>
<feature type="domain" description="Ig-like" evidence="24">
    <location>
        <begin position="3839"/>
        <end position="3923"/>
    </location>
</feature>
<dbReference type="FunFam" id="2.60.40.10:FF:000107">
    <property type="entry name" value="Myosin, light chain kinase a"/>
    <property type="match status" value="1"/>
</dbReference>
<dbReference type="EC" id="2.7.11.1" evidence="5"/>
<feature type="region of interest" description="Disordered" evidence="22">
    <location>
        <begin position="1594"/>
        <end position="1639"/>
    </location>
</feature>
<feature type="compositionally biased region" description="Basic and acidic residues" evidence="22">
    <location>
        <begin position="1175"/>
        <end position="1190"/>
    </location>
</feature>
<dbReference type="GO" id="GO:0030017">
    <property type="term" value="C:sarcomere"/>
    <property type="evidence" value="ECO:0007669"/>
    <property type="project" value="UniProtKB-ARBA"/>
</dbReference>
<evidence type="ECO:0000256" key="20">
    <source>
        <dbReference type="ARBA" id="ARBA00048679"/>
    </source>
</evidence>
<evidence type="ECO:0000256" key="15">
    <source>
        <dbReference type="ARBA" id="ARBA00022860"/>
    </source>
</evidence>
<dbReference type="InterPro" id="IPR003599">
    <property type="entry name" value="Ig_sub"/>
</dbReference>
<dbReference type="GO" id="GO:0045989">
    <property type="term" value="P:positive regulation of striated muscle contraction"/>
    <property type="evidence" value="ECO:0007669"/>
    <property type="project" value="UniProtKB-ARBA"/>
</dbReference>
<feature type="domain" description="Ig-like" evidence="24">
    <location>
        <begin position="2869"/>
        <end position="2958"/>
    </location>
</feature>
<feature type="domain" description="Ig-like" evidence="24">
    <location>
        <begin position="3461"/>
        <end position="3544"/>
    </location>
</feature>
<evidence type="ECO:0000256" key="5">
    <source>
        <dbReference type="ARBA" id="ARBA00012513"/>
    </source>
</evidence>
<feature type="compositionally biased region" description="Basic and acidic residues" evidence="22">
    <location>
        <begin position="1993"/>
        <end position="2009"/>
    </location>
</feature>
<feature type="compositionally biased region" description="Basic and acidic residues" evidence="22">
    <location>
        <begin position="1529"/>
        <end position="1543"/>
    </location>
</feature>